<reference evidence="2 3" key="1">
    <citation type="submission" date="2018-05" db="EMBL/GenBank/DDBJ databases">
        <title>Rhodoferax soyangensis sp.nov., isolated from an oligotrophic freshwater lake.</title>
        <authorList>
            <person name="Park M."/>
        </authorList>
    </citation>
    <scope>NUCLEOTIDE SEQUENCE [LARGE SCALE GENOMIC DNA]</scope>
    <source>
        <strain evidence="2 3">IMCC26218</strain>
    </source>
</reference>
<dbReference type="Proteomes" id="UP000260665">
    <property type="component" value="Unassembled WGS sequence"/>
</dbReference>
<proteinExistence type="predicted"/>
<sequence>MPPLQVVMVAFFLTVSSAAKDTRPVRSGTSVTVPPSIWPLTDRNAYSLLETSSRPTSFTFAQPHSSKTIKALPYPNARPAKLCCFMEHLLYVDGSTQTDLPVYHLSQFPCAQLMSSYPPNAFEATATASPWRRVLQGLLALLLLLAVAWWLGPRNDFGAAMPTARPLPPQDIAQLDHWLQTSEAAFADLKPGNAKGIVWAGAAAQRTPWAVVYLHGFSASRLETAPLTETVARQLGANVFYTRLTGHGRADPSAMGEARVQDWMADTLEAVRIGQTLGERVLVIGCSTGGTLATWLGTSAEANKVNAYVFVSPNFGPKDKRADIVNMPWGQKVALWIQGPTRSFTPENEQEAMAWTPSYPTKAIFPMMALVKNVRESDLSLFKTPVLMLYSVRDETVEPAETLAAFTRLGSSRKSLEPVDYSQSKGQHVLAGAIKDPAAVAPMADTIVQWLTALPKETN</sequence>
<dbReference type="AlphaFoldDB" id="A0A3E1RGE7"/>
<dbReference type="InterPro" id="IPR029058">
    <property type="entry name" value="AB_hydrolase_fold"/>
</dbReference>
<gene>
    <name evidence="2" type="ORF">DIC66_00765</name>
</gene>
<evidence type="ECO:0000259" key="1">
    <source>
        <dbReference type="Pfam" id="PF12146"/>
    </source>
</evidence>
<dbReference type="InterPro" id="IPR022742">
    <property type="entry name" value="Hydrolase_4"/>
</dbReference>
<protein>
    <recommendedName>
        <fullName evidence="1">Serine aminopeptidase S33 domain-containing protein</fullName>
    </recommendedName>
</protein>
<dbReference type="Pfam" id="PF12146">
    <property type="entry name" value="Hydrolase_4"/>
    <property type="match status" value="1"/>
</dbReference>
<evidence type="ECO:0000313" key="2">
    <source>
        <dbReference type="EMBL" id="RFO98457.1"/>
    </source>
</evidence>
<evidence type="ECO:0000313" key="3">
    <source>
        <dbReference type="Proteomes" id="UP000260665"/>
    </source>
</evidence>
<comment type="caution">
    <text evidence="2">The sequence shown here is derived from an EMBL/GenBank/DDBJ whole genome shotgun (WGS) entry which is preliminary data.</text>
</comment>
<feature type="domain" description="Serine aminopeptidase S33" evidence="1">
    <location>
        <begin position="209"/>
        <end position="417"/>
    </location>
</feature>
<keyword evidence="3" id="KW-1185">Reference proteome</keyword>
<organism evidence="2 3">
    <name type="scientific">Rhodoferax lacus</name>
    <dbReference type="NCBI Taxonomy" id="2184758"/>
    <lineage>
        <taxon>Bacteria</taxon>
        <taxon>Pseudomonadati</taxon>
        <taxon>Pseudomonadota</taxon>
        <taxon>Betaproteobacteria</taxon>
        <taxon>Burkholderiales</taxon>
        <taxon>Comamonadaceae</taxon>
        <taxon>Rhodoferax</taxon>
    </lineage>
</organism>
<name>A0A3E1RGE7_9BURK</name>
<dbReference type="EMBL" id="QFZK01000001">
    <property type="protein sequence ID" value="RFO98457.1"/>
    <property type="molecule type" value="Genomic_DNA"/>
</dbReference>
<dbReference type="SUPFAM" id="SSF53474">
    <property type="entry name" value="alpha/beta-Hydrolases"/>
    <property type="match status" value="1"/>
</dbReference>
<accession>A0A3E1RGE7</accession>
<dbReference type="Gene3D" id="3.40.50.1820">
    <property type="entry name" value="alpha/beta hydrolase"/>
    <property type="match status" value="1"/>
</dbReference>